<proteinExistence type="predicted"/>
<dbReference type="InterPro" id="IPR011009">
    <property type="entry name" value="Kinase-like_dom_sf"/>
</dbReference>
<evidence type="ECO:0000313" key="3">
    <source>
        <dbReference type="Proteomes" id="UP000246005"/>
    </source>
</evidence>
<evidence type="ECO:0000259" key="1">
    <source>
        <dbReference type="Pfam" id="PF01636"/>
    </source>
</evidence>
<dbReference type="RefSeq" id="WP_109640015.1">
    <property type="nucleotide sequence ID" value="NZ_QGHB01000011.1"/>
</dbReference>
<organism evidence="2 3">
    <name type="scientific">Lentzea atacamensis</name>
    <dbReference type="NCBI Taxonomy" id="531938"/>
    <lineage>
        <taxon>Bacteria</taxon>
        <taxon>Bacillati</taxon>
        <taxon>Actinomycetota</taxon>
        <taxon>Actinomycetes</taxon>
        <taxon>Pseudonocardiales</taxon>
        <taxon>Pseudonocardiaceae</taxon>
        <taxon>Lentzea</taxon>
    </lineage>
</organism>
<dbReference type="Proteomes" id="UP000246005">
    <property type="component" value="Unassembled WGS sequence"/>
</dbReference>
<dbReference type="Gene3D" id="3.90.1200.10">
    <property type="match status" value="1"/>
</dbReference>
<accession>A0A316HTE2</accession>
<comment type="caution">
    <text evidence="2">The sequence shown here is derived from an EMBL/GenBank/DDBJ whole genome shotgun (WGS) entry which is preliminary data.</text>
</comment>
<name>A0A316HTE2_9PSEU</name>
<dbReference type="InterPro" id="IPR002575">
    <property type="entry name" value="Aminoglycoside_PTrfase"/>
</dbReference>
<reference evidence="2 3" key="1">
    <citation type="submission" date="2018-05" db="EMBL/GenBank/DDBJ databases">
        <title>Genomic Encyclopedia of Type Strains, Phase IV (KMG-IV): sequencing the most valuable type-strain genomes for metagenomic binning, comparative biology and taxonomic classification.</title>
        <authorList>
            <person name="Goeker M."/>
        </authorList>
    </citation>
    <scope>NUCLEOTIDE SEQUENCE [LARGE SCALE GENOMIC DNA]</scope>
    <source>
        <strain evidence="2 3">DSM 45480</strain>
    </source>
</reference>
<dbReference type="EMBL" id="QGHB01000011">
    <property type="protein sequence ID" value="PWK83402.1"/>
    <property type="molecule type" value="Genomic_DNA"/>
</dbReference>
<dbReference type="Pfam" id="PF01636">
    <property type="entry name" value="APH"/>
    <property type="match status" value="1"/>
</dbReference>
<sequence length="264" mass="28415">MSTSAAVRAAVSLAATHGVACTDPTVLKDGSNIIVHLRPAPVVAKIAARTALVRPSVADHFARDLSVSAFLASRGVPVVTPSAELPAGPHEWDGFVLAFSTYVPHDPSAELTRLDVLKLLPELHAELRLYDGPLPTRGPLDDTEITLAYLEGLGVPGLEPFRERHTELLTRWDAHHRDVQPLHGDPHHGNVLMTPSGPVWNDFEDTWRGPVAWDLACLAGAKGPEAAQRAVEIYGGGAAPEDVEFHVETRVNFGTLWGVLIENS</sequence>
<dbReference type="AlphaFoldDB" id="A0A316HTE2"/>
<keyword evidence="2" id="KW-0808">Transferase</keyword>
<protein>
    <submittedName>
        <fullName evidence="2">Thiamine kinase-like enzyme</fullName>
    </submittedName>
</protein>
<evidence type="ECO:0000313" key="2">
    <source>
        <dbReference type="EMBL" id="PWK83402.1"/>
    </source>
</evidence>
<feature type="domain" description="Aminoglycoside phosphotransferase" evidence="1">
    <location>
        <begin position="54"/>
        <end position="235"/>
    </location>
</feature>
<dbReference type="SUPFAM" id="SSF56112">
    <property type="entry name" value="Protein kinase-like (PK-like)"/>
    <property type="match status" value="1"/>
</dbReference>
<dbReference type="GO" id="GO:0016301">
    <property type="term" value="F:kinase activity"/>
    <property type="evidence" value="ECO:0007669"/>
    <property type="project" value="UniProtKB-KW"/>
</dbReference>
<keyword evidence="2" id="KW-0418">Kinase</keyword>
<gene>
    <name evidence="2" type="ORF">C8D88_111287</name>
</gene>